<dbReference type="Proteomes" id="UP001196601">
    <property type="component" value="Unassembled WGS sequence"/>
</dbReference>
<evidence type="ECO:0000313" key="1">
    <source>
        <dbReference type="EMBL" id="MBS7663628.1"/>
    </source>
</evidence>
<proteinExistence type="predicted"/>
<keyword evidence="2" id="KW-1185">Reference proteome</keyword>
<dbReference type="SUPFAM" id="SSF56935">
    <property type="entry name" value="Porins"/>
    <property type="match status" value="1"/>
</dbReference>
<gene>
    <name evidence="1" type="ORF">I0D00_17010</name>
</gene>
<sequence>MQSHEKKSICLPAALGTVLVFGALSPSQSWAAFSWQSEDGLKVDWTNSLRYSAVFRVKEREGELLSSPNLDDGNRNFSTGLVSNRGELFSELDVVHPLGFGARVSAVGWYDSVYNRDNDNPGFAGGAFPSQLSSAHDEFTDSTRDQHGRQIELRDAFVFGRMQLGDTELSGRLGQHSLVWGESLFFANNAVAGAQSPFDITRLLDDPTAEAKEFVLPVPQLSAQWQLSNSLTLGAYYQFRYVHNRLPASGSYLSVSDIVGAGAERLVLDPVSGLSALRESDMDASDSRQFGLQLRWQVGEYDLGFYALRFHDKDPQIVTRLGTPFGFPGPVLPTSYYLAYHEDTKLYGFSVSRSFGELNLAMEASIRKDQSLATTHAADASGLPFPGVPAPADNRDRPAYAVGDTAHINVSSIWTVPRTPLWNEASLVAEVAWTRLLKCKQNCDAPAPGQDAALDPNITRDSWSMRAVFEPVYRQALVGWDISLPVGVGFTPDGSRNPLGPAAVPPENGGDFTIGISGLYMNAWDMNLAYTRFFGPSGSFLDDSNSYSYQQARHDRDFVAFTVRRSF</sequence>
<dbReference type="RefSeq" id="WP_213641008.1">
    <property type="nucleotide sequence ID" value="NZ_JADPMV010000002.1"/>
</dbReference>
<dbReference type="Pfam" id="PF06980">
    <property type="entry name" value="DUF1302"/>
    <property type="match status" value="1"/>
</dbReference>
<dbReference type="EMBL" id="JADPMV010000002">
    <property type="protein sequence ID" value="MBS7663628.1"/>
    <property type="molecule type" value="Genomic_DNA"/>
</dbReference>
<comment type="caution">
    <text evidence="1">The sequence shown here is derived from an EMBL/GenBank/DDBJ whole genome shotgun (WGS) entry which is preliminary data.</text>
</comment>
<organism evidence="1 2">
    <name type="scientific">Pseudomonas lalucatii</name>
    <dbReference type="NCBI Taxonomy" id="1424203"/>
    <lineage>
        <taxon>Bacteria</taxon>
        <taxon>Pseudomonadati</taxon>
        <taxon>Pseudomonadota</taxon>
        <taxon>Gammaproteobacteria</taxon>
        <taxon>Pseudomonadales</taxon>
        <taxon>Pseudomonadaceae</taxon>
        <taxon>Pseudomonas</taxon>
    </lineage>
</organism>
<dbReference type="InterPro" id="IPR010727">
    <property type="entry name" value="DUF1302"/>
</dbReference>
<protein>
    <submittedName>
        <fullName evidence="1">DUF1302 family protein</fullName>
    </submittedName>
</protein>
<name>A0ABS5Q502_9PSED</name>
<evidence type="ECO:0000313" key="2">
    <source>
        <dbReference type="Proteomes" id="UP001196601"/>
    </source>
</evidence>
<reference evidence="1 2" key="1">
    <citation type="journal article" date="2021" name="Syst. Appl. Microbiol.">
        <title>Pseudomonas lalucatii sp. nov. isolated from Vallgornera, a karstic cave in Mallorca, Western Mediterranean.</title>
        <authorList>
            <person name="Busquets A."/>
            <person name="Mulet M."/>
            <person name="Gomila M."/>
            <person name="Garcia-Valdes E."/>
        </authorList>
    </citation>
    <scope>NUCLEOTIDE SEQUENCE [LARGE SCALE GENOMIC DNA]</scope>
    <source>
        <strain evidence="1 2">R1b54</strain>
    </source>
</reference>
<accession>A0ABS5Q502</accession>